<organism evidence="1 2">
    <name type="scientific">Caerostris extrusa</name>
    <name type="common">Bark spider</name>
    <name type="synonym">Caerostris bankana</name>
    <dbReference type="NCBI Taxonomy" id="172846"/>
    <lineage>
        <taxon>Eukaryota</taxon>
        <taxon>Metazoa</taxon>
        <taxon>Ecdysozoa</taxon>
        <taxon>Arthropoda</taxon>
        <taxon>Chelicerata</taxon>
        <taxon>Arachnida</taxon>
        <taxon>Araneae</taxon>
        <taxon>Araneomorphae</taxon>
        <taxon>Entelegynae</taxon>
        <taxon>Araneoidea</taxon>
        <taxon>Araneidae</taxon>
        <taxon>Caerostris</taxon>
    </lineage>
</organism>
<dbReference type="EMBL" id="BPLR01016356">
    <property type="protein sequence ID" value="GIY83225.1"/>
    <property type="molecule type" value="Genomic_DNA"/>
</dbReference>
<keyword evidence="2" id="KW-1185">Reference proteome</keyword>
<accession>A0AAV4WMN3</accession>
<gene>
    <name evidence="1" type="ORF">CEXT_44011</name>
</gene>
<name>A0AAV4WMN3_CAEEX</name>
<proteinExistence type="predicted"/>
<evidence type="ECO:0000313" key="1">
    <source>
        <dbReference type="EMBL" id="GIY83225.1"/>
    </source>
</evidence>
<dbReference type="Proteomes" id="UP001054945">
    <property type="component" value="Unassembled WGS sequence"/>
</dbReference>
<dbReference type="AlphaFoldDB" id="A0AAV4WMN3"/>
<evidence type="ECO:0000313" key="2">
    <source>
        <dbReference type="Proteomes" id="UP001054945"/>
    </source>
</evidence>
<comment type="caution">
    <text evidence="1">The sequence shown here is derived from an EMBL/GenBank/DDBJ whole genome shotgun (WGS) entry which is preliminary data.</text>
</comment>
<protein>
    <submittedName>
        <fullName evidence="1">Uncharacterized protein</fullName>
    </submittedName>
</protein>
<reference evidence="1 2" key="1">
    <citation type="submission" date="2021-06" db="EMBL/GenBank/DDBJ databases">
        <title>Caerostris extrusa draft genome.</title>
        <authorList>
            <person name="Kono N."/>
            <person name="Arakawa K."/>
        </authorList>
    </citation>
    <scope>NUCLEOTIDE SEQUENCE [LARGE SCALE GENOMIC DNA]</scope>
</reference>
<sequence>MNKDSMYRNGTGEDRILVGVRRERFGGVKLTLLEACIEYCADKEGCQKCSSNTYSWKDFLSKIPLLTFCEAVSVLLCSMNLEHVFLEGYELNNISRVRVEGLVAENEQM</sequence>